<dbReference type="InterPro" id="IPR036751">
    <property type="entry name" value="SpoVG_sf"/>
</dbReference>
<dbReference type="Pfam" id="PF04026">
    <property type="entry name" value="SpoVG"/>
    <property type="match status" value="1"/>
</dbReference>
<dbReference type="InterPro" id="IPR007170">
    <property type="entry name" value="SpoVG"/>
</dbReference>
<dbReference type="Gene3D" id="3.30.1120.40">
    <property type="entry name" value="Stage V sporulation protein G"/>
    <property type="match status" value="1"/>
</dbReference>
<dbReference type="RefSeq" id="WP_321536127.1">
    <property type="nucleotide sequence ID" value="NZ_JARGDL010000012.1"/>
</dbReference>
<evidence type="ECO:0000313" key="2">
    <source>
        <dbReference type="Proteomes" id="UP001221302"/>
    </source>
</evidence>
<dbReference type="GO" id="GO:0030435">
    <property type="term" value="P:sporulation resulting in formation of a cellular spore"/>
    <property type="evidence" value="ECO:0007669"/>
    <property type="project" value="InterPro"/>
</dbReference>
<dbReference type="SUPFAM" id="SSF160537">
    <property type="entry name" value="SpoVG-like"/>
    <property type="match status" value="1"/>
</dbReference>
<sequence>MKITRINKLENSNSKTLAYFDIETNDKIMIKGFRIVNGPNGLFISSPDEKGKDGKYYETVVLPKEMKKELEKMAIEEYNK</sequence>
<dbReference type="Proteomes" id="UP001221302">
    <property type="component" value="Unassembled WGS sequence"/>
</dbReference>
<dbReference type="EMBL" id="JARGDL010000012">
    <property type="protein sequence ID" value="MDF1612357.1"/>
    <property type="molecule type" value="Genomic_DNA"/>
</dbReference>
<name>A0AAE3P0W9_9BACT</name>
<proteinExistence type="predicted"/>
<comment type="caution">
    <text evidence="1">The sequence shown here is derived from an EMBL/GenBank/DDBJ whole genome shotgun (WGS) entry which is preliminary data.</text>
</comment>
<organism evidence="1 2">
    <name type="scientific">Stygiobacter electus</name>
    <dbReference type="NCBI Taxonomy" id="3032292"/>
    <lineage>
        <taxon>Bacteria</taxon>
        <taxon>Pseudomonadati</taxon>
        <taxon>Ignavibacteriota</taxon>
        <taxon>Ignavibacteria</taxon>
        <taxon>Ignavibacteriales</taxon>
        <taxon>Melioribacteraceae</taxon>
        <taxon>Stygiobacter</taxon>
    </lineage>
</organism>
<accession>A0AAE3P0W9</accession>
<reference evidence="1" key="1">
    <citation type="submission" date="2023-03" db="EMBL/GenBank/DDBJ databases">
        <title>Stygiobacter electus gen. nov., sp. nov., facultatively anaerobic thermotolerant bacterium of the class Ignavibacteria from a well of Yessentuki mineral water deposit.</title>
        <authorList>
            <person name="Podosokorskaya O.A."/>
            <person name="Elcheninov A.G."/>
            <person name="Petrova N.F."/>
            <person name="Zavarzina D.G."/>
            <person name="Kublanov I.V."/>
            <person name="Merkel A.Y."/>
        </authorList>
    </citation>
    <scope>NUCLEOTIDE SEQUENCE</scope>
    <source>
        <strain evidence="1">09-Me</strain>
    </source>
</reference>
<protein>
    <submittedName>
        <fullName evidence="1">Septation protein SpoVG family protein</fullName>
    </submittedName>
</protein>
<evidence type="ECO:0000313" key="1">
    <source>
        <dbReference type="EMBL" id="MDF1612357.1"/>
    </source>
</evidence>
<dbReference type="AlphaFoldDB" id="A0AAE3P0W9"/>
<gene>
    <name evidence="1" type="ORF">P0M35_09355</name>
</gene>
<keyword evidence="2" id="KW-1185">Reference proteome</keyword>